<dbReference type="KEGG" id="melm:C7H73_02120"/>
<evidence type="ECO:0000313" key="2">
    <source>
        <dbReference type="EMBL" id="AVP56589.1"/>
    </source>
</evidence>
<sequence length="322" mass="34814">MPQPPLFLILATCLALAAPAASATTAEAETGRFMQARGYAPQDLEAAEARLGQHFAAHQRGAASPGAEVTPVEKALLLLELMEPALPRTRTVVRYGLVHEDPQADRFTPYAFVTVERYNLGPALRHQLVQEHGAAHVAPAREFGTGPHVAWRFVSRPVMGTRAGLLELARREITPAEAARTDCDGRPCLSLDQPMDALRPWRKASAPPSFQSPFNAQGAGGVASPARAAAELLAAAGLAGVETDLQGRRPQLQAHEPERPAAARGSQPYLFVTLDRNLAQEEGSDAVLHQSLLNDDAARQTWHRRVQSPAGVHFMRSTQPRR</sequence>
<dbReference type="Proteomes" id="UP000241829">
    <property type="component" value="Chromosome"/>
</dbReference>
<keyword evidence="1" id="KW-0732">Signal</keyword>
<keyword evidence="3" id="KW-1185">Reference proteome</keyword>
<evidence type="ECO:0000256" key="1">
    <source>
        <dbReference type="SAM" id="SignalP"/>
    </source>
</evidence>
<name>A0A2P1NHQ5_9BURK</name>
<feature type="signal peptide" evidence="1">
    <location>
        <begin position="1"/>
        <end position="23"/>
    </location>
</feature>
<dbReference type="EMBL" id="CP027792">
    <property type="protein sequence ID" value="AVP56589.1"/>
    <property type="molecule type" value="Genomic_DNA"/>
</dbReference>
<proteinExistence type="predicted"/>
<dbReference type="RefSeq" id="WP_106845150.1">
    <property type="nucleotide sequence ID" value="NZ_CP027792.1"/>
</dbReference>
<protein>
    <submittedName>
        <fullName evidence="2">Uncharacterized protein</fullName>
    </submittedName>
</protein>
<dbReference type="AlphaFoldDB" id="A0A2P1NHQ5"/>
<organism evidence="2 3">
    <name type="scientific">Pulveribacter suum</name>
    <dbReference type="NCBI Taxonomy" id="2116657"/>
    <lineage>
        <taxon>Bacteria</taxon>
        <taxon>Pseudomonadati</taxon>
        <taxon>Pseudomonadota</taxon>
        <taxon>Betaproteobacteria</taxon>
        <taxon>Burkholderiales</taxon>
        <taxon>Comamonadaceae</taxon>
        <taxon>Pulveribacter</taxon>
    </lineage>
</organism>
<feature type="chain" id="PRO_5015136429" evidence="1">
    <location>
        <begin position="24"/>
        <end position="322"/>
    </location>
</feature>
<reference evidence="3" key="1">
    <citation type="submission" date="2018-03" db="EMBL/GenBank/DDBJ databases">
        <title>Genome sequencing of Melaminivora sp. strain SC2-7.</title>
        <authorList>
            <person name="Kim S.-J."/>
            <person name="Heo J."/>
            <person name="Ahn J.-H."/>
            <person name="Kwon S.-W."/>
        </authorList>
    </citation>
    <scope>NUCLEOTIDE SEQUENCE [LARGE SCALE GENOMIC DNA]</scope>
    <source>
        <strain evidence="3">SC2-7</strain>
    </source>
</reference>
<gene>
    <name evidence="2" type="ORF">C7H73_02120</name>
</gene>
<evidence type="ECO:0000313" key="3">
    <source>
        <dbReference type="Proteomes" id="UP000241829"/>
    </source>
</evidence>
<accession>A0A2P1NHQ5</accession>
<dbReference type="OrthoDB" id="964913at2"/>